<gene>
    <name evidence="1" type="ORF">ACFPRK_27945</name>
</gene>
<evidence type="ECO:0000313" key="1">
    <source>
        <dbReference type="EMBL" id="MFC5174391.1"/>
    </source>
</evidence>
<comment type="caution">
    <text evidence="1">The sequence shown here is derived from an EMBL/GenBank/DDBJ whole genome shotgun (WGS) entry which is preliminary data.</text>
</comment>
<accession>A0ABW0BB61</accession>
<name>A0ABW0BB61_9ACTN</name>
<dbReference type="Proteomes" id="UP001596208">
    <property type="component" value="Unassembled WGS sequence"/>
</dbReference>
<dbReference type="RefSeq" id="WP_031099314.1">
    <property type="nucleotide sequence ID" value="NZ_JBFADZ010000005.1"/>
</dbReference>
<proteinExistence type="predicted"/>
<organism evidence="1 2">
    <name type="scientific">Streptomyces mutomycini</name>
    <dbReference type="NCBI Taxonomy" id="284036"/>
    <lineage>
        <taxon>Bacteria</taxon>
        <taxon>Bacillati</taxon>
        <taxon>Actinomycetota</taxon>
        <taxon>Actinomycetes</taxon>
        <taxon>Kitasatosporales</taxon>
        <taxon>Streptomycetaceae</taxon>
        <taxon>Streptomyces</taxon>
    </lineage>
</organism>
<evidence type="ECO:0000313" key="2">
    <source>
        <dbReference type="Proteomes" id="UP001596208"/>
    </source>
</evidence>
<sequence length="71" mass="7779">MSEHPPVIVYPPSSTGGRRVTVRGQIVGLAHGRGEVASFLRRAGLAQGAEEIDLEQPELIEWRGGDLDTWR</sequence>
<dbReference type="EMBL" id="JBHSKI010000015">
    <property type="protein sequence ID" value="MFC5174391.1"/>
    <property type="molecule type" value="Genomic_DNA"/>
</dbReference>
<keyword evidence="2" id="KW-1185">Reference proteome</keyword>
<reference evidence="2" key="1">
    <citation type="journal article" date="2019" name="Int. J. Syst. Evol. Microbiol.">
        <title>The Global Catalogue of Microorganisms (GCM) 10K type strain sequencing project: providing services to taxonomists for standard genome sequencing and annotation.</title>
        <authorList>
            <consortium name="The Broad Institute Genomics Platform"/>
            <consortium name="The Broad Institute Genome Sequencing Center for Infectious Disease"/>
            <person name="Wu L."/>
            <person name="Ma J."/>
        </authorList>
    </citation>
    <scope>NUCLEOTIDE SEQUENCE [LARGE SCALE GENOMIC DNA]</scope>
    <source>
        <strain evidence="2">CGMCC 4.1721</strain>
    </source>
</reference>
<protein>
    <submittedName>
        <fullName evidence="1">Uncharacterized protein</fullName>
    </submittedName>
</protein>